<dbReference type="EMBL" id="LAZR01039238">
    <property type="protein sequence ID" value="KKL17492.1"/>
    <property type="molecule type" value="Genomic_DNA"/>
</dbReference>
<comment type="caution">
    <text evidence="1">The sequence shown here is derived from an EMBL/GenBank/DDBJ whole genome shotgun (WGS) entry which is preliminary data.</text>
</comment>
<gene>
    <name evidence="1" type="ORF">LCGC14_2485000</name>
</gene>
<protein>
    <submittedName>
        <fullName evidence="1">Uncharacterized protein</fullName>
    </submittedName>
</protein>
<reference evidence="1" key="1">
    <citation type="journal article" date="2015" name="Nature">
        <title>Complex archaea that bridge the gap between prokaryotes and eukaryotes.</title>
        <authorList>
            <person name="Spang A."/>
            <person name="Saw J.H."/>
            <person name="Jorgensen S.L."/>
            <person name="Zaremba-Niedzwiedzka K."/>
            <person name="Martijn J."/>
            <person name="Lind A.E."/>
            <person name="van Eijk R."/>
            <person name="Schleper C."/>
            <person name="Guy L."/>
            <person name="Ettema T.J."/>
        </authorList>
    </citation>
    <scope>NUCLEOTIDE SEQUENCE</scope>
</reference>
<sequence length="210" mass="24875">MGSGVFYRGESCMKKCTKCGKKKDLSMFHKSQDQRDGLKPRCKVCRNIESKKYYDENEEVYERKRVFVVVNKELVAASKKAWWKLNKKRTLLQQKAYKKISYKNNIQLRLMATLRRRLYSALKGKAKQGSAVRDLGCTPEQFKRYLESKFQNGMTWDNYGKWHIDHIMPLSSFDLTNYEQVKQACHYKNLQPLWAEDNLKKGVKLPSQRR</sequence>
<proteinExistence type="predicted"/>
<organism evidence="1">
    <name type="scientific">marine sediment metagenome</name>
    <dbReference type="NCBI Taxonomy" id="412755"/>
    <lineage>
        <taxon>unclassified sequences</taxon>
        <taxon>metagenomes</taxon>
        <taxon>ecological metagenomes</taxon>
    </lineage>
</organism>
<dbReference type="AlphaFoldDB" id="A0A0F9BU94"/>
<name>A0A0F9BU94_9ZZZZ</name>
<evidence type="ECO:0000313" key="1">
    <source>
        <dbReference type="EMBL" id="KKL17492.1"/>
    </source>
</evidence>
<accession>A0A0F9BU94</accession>